<keyword evidence="1" id="KW-1133">Transmembrane helix</keyword>
<evidence type="ECO:0000256" key="1">
    <source>
        <dbReference type="SAM" id="Phobius"/>
    </source>
</evidence>
<keyword evidence="1" id="KW-0472">Membrane</keyword>
<dbReference type="Proteomes" id="UP001197974">
    <property type="component" value="Chromosome"/>
</dbReference>
<organism evidence="2 3">
    <name type="scientific">Bacillus carboniphilus</name>
    <dbReference type="NCBI Taxonomy" id="86663"/>
    <lineage>
        <taxon>Bacteria</taxon>
        <taxon>Bacillati</taxon>
        <taxon>Bacillota</taxon>
        <taxon>Bacilli</taxon>
        <taxon>Bacillales</taxon>
        <taxon>Bacillaceae</taxon>
        <taxon>Bacillus</taxon>
    </lineage>
</organism>
<evidence type="ECO:0000313" key="3">
    <source>
        <dbReference type="Proteomes" id="UP001197974"/>
    </source>
</evidence>
<protein>
    <submittedName>
        <fullName evidence="2">DUF2953 domain-containing protein</fullName>
    </submittedName>
</protein>
<dbReference type="InterPro" id="IPR021338">
    <property type="entry name" value="DUF2953"/>
</dbReference>
<keyword evidence="1" id="KW-0812">Transmembrane</keyword>
<evidence type="ECO:0000313" key="2">
    <source>
        <dbReference type="EMBL" id="WLR44299.1"/>
    </source>
</evidence>
<feature type="transmembrane region" description="Helical" evidence="1">
    <location>
        <begin position="21"/>
        <end position="43"/>
    </location>
</feature>
<dbReference type="EMBL" id="CP129013">
    <property type="protein sequence ID" value="WLR44299.1"/>
    <property type="molecule type" value="Genomic_DNA"/>
</dbReference>
<name>A0ABY9JY42_9BACI</name>
<reference evidence="2 3" key="1">
    <citation type="submission" date="2023-06" db="EMBL/GenBank/DDBJ databases">
        <title>Five Gram-positive bacteria isolated from mangrove sediments in Shenzhen, Guangdong, China.</title>
        <authorList>
            <person name="Yu S."/>
            <person name="Zheng W."/>
            <person name="Huang Y."/>
        </authorList>
    </citation>
    <scope>NUCLEOTIDE SEQUENCE [LARGE SCALE GENOMIC DNA]</scope>
    <source>
        <strain evidence="2 3">SaN35-3</strain>
    </source>
</reference>
<dbReference type="Pfam" id="PF11167">
    <property type="entry name" value="DUF2953"/>
    <property type="match status" value="1"/>
</dbReference>
<accession>A0ABY9JY42</accession>
<dbReference type="RefSeq" id="WP_306020793.1">
    <property type="nucleotide sequence ID" value="NZ_CP129013.1"/>
</dbReference>
<sequence>MYRKFIDTYTVDKAVSMKERLLYVFWVGIVLALIFFLLFLFIITNVSIIITYLHEQDEDQLVIRFRAWFGLLKYKYEVPFIKMEPDSTDVIVKEEKSAKKGQKDEKTDKITPEEVLDSLKEFKEFTERVRGLNLIIKRFLQRVKIKRFEWFSILGMKDAATTGFLIGTAWTIKMNIVSIISYHFRLVAQPIVSVEPNFHIPLSKTSFTCMIRFRIGYAMLAAFRLLINLRGGIKTIRKTNSKAQEM</sequence>
<proteinExistence type="predicted"/>
<gene>
    <name evidence="2" type="ORF">LC087_08965</name>
</gene>
<keyword evidence="3" id="KW-1185">Reference proteome</keyword>